<dbReference type="Pfam" id="PF05960">
    <property type="entry name" value="DUF885"/>
    <property type="match status" value="1"/>
</dbReference>
<dbReference type="AlphaFoldDB" id="A0A5B0WST1"/>
<sequence>MHKLGTLLAAGLLLLSAAAHADWIERSNAITMEVLRFNAGFEPENISDLGLSEFDAQVSDLGENLHQRRIDGLKEQIRRLEALQSGEKDARVSQDISILITALQDNITSEQLNHELMLPYYNLHEGLFRNFNALLDPRNDASRYPAALERLRRYTGREQGYTPLTEQARARTQERFGVKGLLGPYAGQLESDLGKTRQYVAGMRELFVAAGLEGWEADFAVLETQLAEYRAWLEQAMVPRARAGNQLPPDIYADNLKNYGVYAEPEALIASAQYSYQLLRSEMKALAAQIAKQRGWEKDDLLSVIAALKKQQLPEDKVLATYQQRLAEIEAIIRREDIVTLPERDASIRMATPAEAAAIPASFMTPPQLINNTGQYGEFVLVQSNPALGDEAKMDDWGHDAITWALTVHEARPGHELQFARLVEDGTSLARAIYAMNSANAEGWGLYAESIMHEYLPLEGQLFSLYTRIMRAARMFLDPMVNTGQLSRDGARDFLMEQLLLSRPMASSEADRYAFWAPGQATSYYYGYMALMRLRTEVELALGEAFDQRAFHDFILRQGLLPPDLLREAVLDEFVR</sequence>
<dbReference type="PANTHER" id="PTHR33361">
    <property type="entry name" value="GLR0591 PROTEIN"/>
    <property type="match status" value="1"/>
</dbReference>
<evidence type="ECO:0000313" key="2">
    <source>
        <dbReference type="EMBL" id="KAA1189548.1"/>
    </source>
</evidence>
<dbReference type="PANTHER" id="PTHR33361:SF2">
    <property type="entry name" value="DUF885 DOMAIN-CONTAINING PROTEIN"/>
    <property type="match status" value="1"/>
</dbReference>
<proteinExistence type="predicted"/>
<evidence type="ECO:0000313" key="3">
    <source>
        <dbReference type="Proteomes" id="UP000323708"/>
    </source>
</evidence>
<name>A0A5B0WST1_9GAMM</name>
<organism evidence="2 3">
    <name type="scientific">Pseudohalioglobus sediminis</name>
    <dbReference type="NCBI Taxonomy" id="2606449"/>
    <lineage>
        <taxon>Bacteria</taxon>
        <taxon>Pseudomonadati</taxon>
        <taxon>Pseudomonadota</taxon>
        <taxon>Gammaproteobacteria</taxon>
        <taxon>Cellvibrionales</taxon>
        <taxon>Halieaceae</taxon>
        <taxon>Pseudohalioglobus</taxon>
    </lineage>
</organism>
<dbReference type="Proteomes" id="UP000323708">
    <property type="component" value="Unassembled WGS sequence"/>
</dbReference>
<dbReference type="InterPro" id="IPR010281">
    <property type="entry name" value="DUF885"/>
</dbReference>
<reference evidence="2 3" key="1">
    <citation type="submission" date="2019-09" db="EMBL/GenBank/DDBJ databases">
        <authorList>
            <person name="Chen X.-Y."/>
        </authorList>
    </citation>
    <scope>NUCLEOTIDE SEQUENCE [LARGE SCALE GENOMIC DNA]</scope>
    <source>
        <strain evidence="2 3">NY5</strain>
    </source>
</reference>
<keyword evidence="3" id="KW-1185">Reference proteome</keyword>
<feature type="signal peptide" evidence="1">
    <location>
        <begin position="1"/>
        <end position="21"/>
    </location>
</feature>
<feature type="chain" id="PRO_5023036899" evidence="1">
    <location>
        <begin position="22"/>
        <end position="576"/>
    </location>
</feature>
<evidence type="ECO:0000256" key="1">
    <source>
        <dbReference type="SAM" id="SignalP"/>
    </source>
</evidence>
<dbReference type="EMBL" id="VTUX01000007">
    <property type="protein sequence ID" value="KAA1189548.1"/>
    <property type="molecule type" value="Genomic_DNA"/>
</dbReference>
<protein>
    <submittedName>
        <fullName evidence="2">DUF885 domain-containing protein</fullName>
    </submittedName>
</protein>
<comment type="caution">
    <text evidence="2">The sequence shown here is derived from an EMBL/GenBank/DDBJ whole genome shotgun (WGS) entry which is preliminary data.</text>
</comment>
<accession>A0A5B0WST1</accession>
<keyword evidence="1" id="KW-0732">Signal</keyword>
<dbReference type="RefSeq" id="WP_149612158.1">
    <property type="nucleotide sequence ID" value="NZ_VTUX01000007.1"/>
</dbReference>
<gene>
    <name evidence="2" type="ORF">F0M18_14425</name>
</gene>